<gene>
    <name evidence="8" type="ORF">IWZ03DRAFT_313988</name>
</gene>
<keyword evidence="4" id="KW-0378">Hydrolase</keyword>
<keyword evidence="9" id="KW-1185">Reference proteome</keyword>
<dbReference type="SUPFAM" id="SSF51445">
    <property type="entry name" value="(Trans)glycosidases"/>
    <property type="match status" value="1"/>
</dbReference>
<dbReference type="InterPro" id="IPR025887">
    <property type="entry name" value="Glyco_hydro_31_N_dom"/>
</dbReference>
<evidence type="ECO:0000256" key="3">
    <source>
        <dbReference type="ARBA" id="ARBA00012741"/>
    </source>
</evidence>
<dbReference type="CDD" id="cd14752">
    <property type="entry name" value="GH31_N"/>
    <property type="match status" value="1"/>
</dbReference>
<organism evidence="8 9">
    <name type="scientific">Phyllosticta citriasiana</name>
    <dbReference type="NCBI Taxonomy" id="595635"/>
    <lineage>
        <taxon>Eukaryota</taxon>
        <taxon>Fungi</taxon>
        <taxon>Dikarya</taxon>
        <taxon>Ascomycota</taxon>
        <taxon>Pezizomycotina</taxon>
        <taxon>Dothideomycetes</taxon>
        <taxon>Dothideomycetes incertae sedis</taxon>
        <taxon>Botryosphaeriales</taxon>
        <taxon>Phyllostictaceae</taxon>
        <taxon>Phyllosticta</taxon>
    </lineage>
</organism>
<proteinExistence type="inferred from homology"/>
<dbReference type="Pfam" id="PF21365">
    <property type="entry name" value="Glyco_hydro_31_3rd"/>
    <property type="match status" value="1"/>
</dbReference>
<name>A0ABR1KIH1_9PEZI</name>
<dbReference type="Gene3D" id="2.60.40.1760">
    <property type="entry name" value="glycosyl hydrolase (family 31)"/>
    <property type="match status" value="1"/>
</dbReference>
<feature type="domain" description="Glycoside hydrolase family 31 N-terminal" evidence="6">
    <location>
        <begin position="55"/>
        <end position="217"/>
    </location>
</feature>
<evidence type="ECO:0000256" key="1">
    <source>
        <dbReference type="ARBA" id="ARBA00001657"/>
    </source>
</evidence>
<dbReference type="Pfam" id="PF13802">
    <property type="entry name" value="Gal_mutarotas_2"/>
    <property type="match status" value="1"/>
</dbReference>
<evidence type="ECO:0000259" key="6">
    <source>
        <dbReference type="Pfam" id="PF13802"/>
    </source>
</evidence>
<dbReference type="PROSITE" id="PS51257">
    <property type="entry name" value="PROKAR_LIPOPROTEIN"/>
    <property type="match status" value="1"/>
</dbReference>
<evidence type="ECO:0000313" key="8">
    <source>
        <dbReference type="EMBL" id="KAK7514568.1"/>
    </source>
</evidence>
<dbReference type="EC" id="3.2.1.20" evidence="3"/>
<feature type="domain" description="Glycoside hydrolase family 31 TIM barrel" evidence="5">
    <location>
        <begin position="274"/>
        <end position="634"/>
    </location>
</feature>
<dbReference type="Pfam" id="PF01055">
    <property type="entry name" value="Glyco_hydro_31_2nd"/>
    <property type="match status" value="1"/>
</dbReference>
<comment type="similarity">
    <text evidence="2 4">Belongs to the glycosyl hydrolase 31 family.</text>
</comment>
<dbReference type="EMBL" id="JBBPHU010000008">
    <property type="protein sequence ID" value="KAK7514568.1"/>
    <property type="molecule type" value="Genomic_DNA"/>
</dbReference>
<evidence type="ECO:0000256" key="2">
    <source>
        <dbReference type="ARBA" id="ARBA00007806"/>
    </source>
</evidence>
<evidence type="ECO:0000259" key="5">
    <source>
        <dbReference type="Pfam" id="PF01055"/>
    </source>
</evidence>
<dbReference type="Gene3D" id="3.20.20.80">
    <property type="entry name" value="Glycosidases"/>
    <property type="match status" value="1"/>
</dbReference>
<comment type="caution">
    <text evidence="8">The sequence shown here is derived from an EMBL/GenBank/DDBJ whole genome shotgun (WGS) entry which is preliminary data.</text>
</comment>
<evidence type="ECO:0000256" key="4">
    <source>
        <dbReference type="RuleBase" id="RU361185"/>
    </source>
</evidence>
<protein>
    <recommendedName>
        <fullName evidence="3">alpha-glucosidase</fullName>
        <ecNumber evidence="3">3.2.1.20</ecNumber>
    </recommendedName>
</protein>
<dbReference type="Proteomes" id="UP001363622">
    <property type="component" value="Unassembled WGS sequence"/>
</dbReference>
<evidence type="ECO:0000313" key="9">
    <source>
        <dbReference type="Proteomes" id="UP001363622"/>
    </source>
</evidence>
<evidence type="ECO:0000259" key="7">
    <source>
        <dbReference type="Pfam" id="PF21365"/>
    </source>
</evidence>
<feature type="domain" description="Glycosyl hydrolase family 31 C-terminal" evidence="7">
    <location>
        <begin position="643"/>
        <end position="741"/>
    </location>
</feature>
<dbReference type="InterPro" id="IPR011013">
    <property type="entry name" value="Gal_mutarotase_sf_dom"/>
</dbReference>
<sequence length="869" mass="97227">MSTSYRTGHVSPLISACQIPKAYHIDNSQHCVPKSVSSGYGVQLSSRSTIGKHDFSFEVLRPNLFRTTFTTEEHPLPPHPSAALPSVSLGPEKPNIASKEKSSDLTYGNVRATIQWNETPTVKLNRVDSGFTLHEDLAGRSYAIDGTGVAHYSRLKRNTLHVGLGEKAAPMDLTNRSFVLTATDCFGYDVYKTDPMYKHIPLLINATPEGCIGLFSTSHSRGFYSLGGEMDGQWGHFKVYRQDHGGLEEYIMVGETISDIVRLYADLVGYPIRVPRWAMGYISGGYKYTMMDEPRAHDALVEFSKKLKEHGIPCSAMQMSSGYSISQKEPQVRNVFTWNEHRFPDPKVFIDDYHRYGIKLLMNIKPYLLQYHPEYENLKKSGAFFTDPMTNEPAKARLWSNGGGESDVGGHIDFTSEAGFKFWYNGVKYLKGLGCDAMWNDNNEYTIPHDGWICALDGVSSKQMSKVGNRKDIGLWGRALHTELHGKSSHDALLEVKPGERPFVLTRSASPGTMKYAGSSWSGDNVTSWAGMKGSNALSLNAGILKEYAVTKCVQCYGHDIGGFEGPQPTPELLLRWIQLGIYSSRFAINCFKTSPDNSRVGEVIEPWMYPEIIPNVRATIKRRYEMIPFLYSLHLDSHLNATPPQRWTGWGYESDPEVWTHELRGGETQYWLGDALLIGGVFEPGQSKARMYLPKKQGDDVAEFLNLNRPHQYLPAGQWVDVESPWDDSIPVLARVGGVVPVGKDVQVLSPGDKQNPADLPEDDYRAAEIFPPRESSGGKWFDSTWYEDDGISLAAAISSFTASYASSEKQIEFKFSAVTSHFKPKWNSLGIILPVGDKRTVVVDGKESKESKEDSRGRVHWNIPMEW</sequence>
<keyword evidence="4" id="KW-0326">Glycosidase</keyword>
<dbReference type="SUPFAM" id="SSF74650">
    <property type="entry name" value="Galactose mutarotase-like"/>
    <property type="match status" value="1"/>
</dbReference>
<reference evidence="8 9" key="1">
    <citation type="submission" date="2024-04" db="EMBL/GenBank/DDBJ databases">
        <title>Phyllosticta paracitricarpa is synonymous to the EU quarantine fungus P. citricarpa based on phylogenomic analyses.</title>
        <authorList>
            <consortium name="Lawrence Berkeley National Laboratory"/>
            <person name="Van Ingen-Buijs V.A."/>
            <person name="Van Westerhoven A.C."/>
            <person name="Haridas S."/>
            <person name="Skiadas P."/>
            <person name="Martin F."/>
            <person name="Groenewald J.Z."/>
            <person name="Crous P.W."/>
            <person name="Seidl M.F."/>
        </authorList>
    </citation>
    <scope>NUCLEOTIDE SEQUENCE [LARGE SCALE GENOMIC DNA]</scope>
    <source>
        <strain evidence="8 9">CBS 123371</strain>
    </source>
</reference>
<dbReference type="InterPro" id="IPR017853">
    <property type="entry name" value="GH"/>
</dbReference>
<comment type="catalytic activity">
    <reaction evidence="1">
        <text>Hydrolysis of terminal, non-reducing (1-&gt;4)-linked alpha-D-glucose residues with release of alpha-D-glucose.</text>
        <dbReference type="EC" id="3.2.1.20"/>
    </reaction>
</comment>
<accession>A0ABR1KIH1</accession>
<dbReference type="InterPro" id="IPR000322">
    <property type="entry name" value="Glyco_hydro_31_TIM"/>
</dbReference>
<dbReference type="InterPro" id="IPR048395">
    <property type="entry name" value="Glyco_hydro_31_C"/>
</dbReference>
<dbReference type="PANTHER" id="PTHR22762:SF165">
    <property type="entry name" value="PUTATIVE (AFU_ORTHOLOGUE AFUA_1G06560)-RELATED"/>
    <property type="match status" value="1"/>
</dbReference>
<dbReference type="PANTHER" id="PTHR22762">
    <property type="entry name" value="ALPHA-GLUCOSIDASE"/>
    <property type="match status" value="1"/>
</dbReference>